<protein>
    <submittedName>
        <fullName evidence="2">Uncharacterized protein</fullName>
    </submittedName>
</protein>
<feature type="region of interest" description="Disordered" evidence="1">
    <location>
        <begin position="305"/>
        <end position="332"/>
    </location>
</feature>
<proteinExistence type="predicted"/>
<name>A0A9W8D0G0_9FUNG</name>
<evidence type="ECO:0000313" key="2">
    <source>
        <dbReference type="EMBL" id="KAJ1733354.1"/>
    </source>
</evidence>
<evidence type="ECO:0000313" key="3">
    <source>
        <dbReference type="Proteomes" id="UP001143981"/>
    </source>
</evidence>
<accession>A0A9W8D0G0</accession>
<reference evidence="2" key="1">
    <citation type="submission" date="2022-07" db="EMBL/GenBank/DDBJ databases">
        <title>Phylogenomic reconstructions and comparative analyses of Kickxellomycotina fungi.</title>
        <authorList>
            <person name="Reynolds N.K."/>
            <person name="Stajich J.E."/>
            <person name="Barry K."/>
            <person name="Grigoriev I.V."/>
            <person name="Crous P."/>
            <person name="Smith M.E."/>
        </authorList>
    </citation>
    <scope>NUCLEOTIDE SEQUENCE</scope>
    <source>
        <strain evidence="2">BCRC 34381</strain>
    </source>
</reference>
<dbReference type="Proteomes" id="UP001143981">
    <property type="component" value="Unassembled WGS sequence"/>
</dbReference>
<dbReference type="EMBL" id="JANBOI010000146">
    <property type="protein sequence ID" value="KAJ1733354.1"/>
    <property type="molecule type" value="Genomic_DNA"/>
</dbReference>
<gene>
    <name evidence="2" type="ORF">LPJ61_001603</name>
</gene>
<comment type="caution">
    <text evidence="2">The sequence shown here is derived from an EMBL/GenBank/DDBJ whole genome shotgun (WGS) entry which is preliminary data.</text>
</comment>
<keyword evidence="3" id="KW-1185">Reference proteome</keyword>
<organism evidence="2 3">
    <name type="scientific">Coemansia biformis</name>
    <dbReference type="NCBI Taxonomy" id="1286918"/>
    <lineage>
        <taxon>Eukaryota</taxon>
        <taxon>Fungi</taxon>
        <taxon>Fungi incertae sedis</taxon>
        <taxon>Zoopagomycota</taxon>
        <taxon>Kickxellomycotina</taxon>
        <taxon>Kickxellomycetes</taxon>
        <taxon>Kickxellales</taxon>
        <taxon>Kickxellaceae</taxon>
        <taxon>Coemansia</taxon>
    </lineage>
</organism>
<dbReference type="OrthoDB" id="5594114at2759"/>
<sequence length="332" mass="34340">MALQKSFLDSTAVDMSWLGTQLPCFQSADSSQSETLLDNRSQAFGSMDCAQPRMLLPAAAPDDSHRLHQDHKAIKRAVDKGARDSAVSLSSLHEKASKINLGISDLHADLKKLERVAALDGSHPHAGVVDMEIKLGNLVRGLESKIMSSISGHVAAAVDSKLKDALRHIDDQLAKHASSLAGAGNRSDDGITGKLAELSAAAAEILAAVMVLGPAATHHASMPLLQMTPAPAPGGGRQLLAPPCNMFGASSLPLAAARKLPPPSPAGDGNGEAAGSCCISFGFKIAECRTACGASFSVADAMGRADSQRPHAAVARGPPATPQGKRAKRLRP</sequence>
<evidence type="ECO:0000256" key="1">
    <source>
        <dbReference type="SAM" id="MobiDB-lite"/>
    </source>
</evidence>
<dbReference type="AlphaFoldDB" id="A0A9W8D0G0"/>